<dbReference type="GO" id="GO:0035091">
    <property type="term" value="F:phosphatidylinositol binding"/>
    <property type="evidence" value="ECO:0007669"/>
    <property type="project" value="InterPro"/>
</dbReference>
<dbReference type="PANTHER" id="PTHR45898:SF4">
    <property type="entry name" value="TARGET OF MYB PROTEIN 1"/>
    <property type="match status" value="1"/>
</dbReference>
<dbReference type="PROSITE" id="PS50179">
    <property type="entry name" value="VHS"/>
    <property type="match status" value="1"/>
</dbReference>
<organism evidence="4">
    <name type="scientific">Albugo laibachii Nc14</name>
    <dbReference type="NCBI Taxonomy" id="890382"/>
    <lineage>
        <taxon>Eukaryota</taxon>
        <taxon>Sar</taxon>
        <taxon>Stramenopiles</taxon>
        <taxon>Oomycota</taxon>
        <taxon>Peronosporomycetes</taxon>
        <taxon>Albuginales</taxon>
        <taxon>Albuginaceae</taxon>
        <taxon>Albugo</taxon>
    </lineage>
</organism>
<dbReference type="PANTHER" id="PTHR45898">
    <property type="entry name" value="TOM1-LIKE PROTEIN"/>
    <property type="match status" value="1"/>
</dbReference>
<dbReference type="EMBL" id="FR824203">
    <property type="protein sequence ID" value="CCA22538.1"/>
    <property type="molecule type" value="Genomic_DNA"/>
</dbReference>
<dbReference type="CDD" id="cd03561">
    <property type="entry name" value="VHS"/>
    <property type="match status" value="1"/>
</dbReference>
<gene>
    <name evidence="4" type="primary">AlNc14C158G7696</name>
    <name evidence="4" type="ORF">ALNC14_086810</name>
</gene>
<dbReference type="SUPFAM" id="SSF89009">
    <property type="entry name" value="GAT-like domain"/>
    <property type="match status" value="1"/>
</dbReference>
<reference evidence="4" key="1">
    <citation type="journal article" date="2011" name="PLoS Biol.">
        <title>Gene gain and loss during evolution of obligate parasitism in the white rust pathogen of Arabidopsis thaliana.</title>
        <authorList>
            <person name="Kemen E."/>
            <person name="Gardiner A."/>
            <person name="Schultz-Larsen T."/>
            <person name="Kemen A.C."/>
            <person name="Balmuth A.L."/>
            <person name="Robert-Seilaniantz A."/>
            <person name="Bailey K."/>
            <person name="Holub E."/>
            <person name="Studholme D.J."/>
            <person name="Maclean D."/>
            <person name="Jones J.D."/>
        </authorList>
    </citation>
    <scope>NUCLEOTIDE SEQUENCE</scope>
</reference>
<sequence>MDSMEAKVIKWKRKLPSKRQITSTLDQFLQEKSVAILYTPAEQKRIREMTEMILKATCEYEAQEDWERILSVVDAMSSVSSHAVLKESIRFLKIRLGDPSTRAIILALILTESIVKNCGALVHSEIATESFLSQMEALYKAHHQRHGRESVEITERVLEMIQSWGEAFLPYRNRFPLFIDVYHNMRKKGVRFPKQYDENRVPVLEVDDQLGQIHKSSQAVSDSAIDFMIQVRQMSDVQLFSTAVNVVEMFEDVLHEAKKEACHLAEEGGVISELAEQTQVLIKRMEEIIQGAVAQGDEDLEKFLVVNDNMNQILRDFEAISSRGRECDNQESCFKEEVDDDFDAFIRERTKYSVDESVDEDKDDPFASFVQERVGKVQSVQEIQSSNNFPRDLIDFSEDTNQIHHSNGSQIDAITITKSPCTPKLIDDIFAENLPSSTQSKSNIALNPFDDIDESNQISDDRLKWFRVNNQQVK</sequence>
<dbReference type="Gene3D" id="1.25.40.90">
    <property type="match status" value="1"/>
</dbReference>
<feature type="domain" description="VHS" evidence="3">
    <location>
        <begin position="56"/>
        <end position="193"/>
    </location>
</feature>
<protein>
    <submittedName>
        <fullName evidence="4">Uncharacterized protein AlNc14C158G7696</fullName>
    </submittedName>
</protein>
<dbReference type="GO" id="GO:0043130">
    <property type="term" value="F:ubiquitin binding"/>
    <property type="evidence" value="ECO:0007669"/>
    <property type="project" value="InterPro"/>
</dbReference>
<dbReference type="HOGENOM" id="CLU_041742_0_0_1"/>
<evidence type="ECO:0000256" key="2">
    <source>
        <dbReference type="ARBA" id="ARBA00023136"/>
    </source>
</evidence>
<evidence type="ECO:0000256" key="1">
    <source>
        <dbReference type="ARBA" id="ARBA00004170"/>
    </source>
</evidence>
<dbReference type="SUPFAM" id="SSF48464">
    <property type="entry name" value="ENTH/VHS domain"/>
    <property type="match status" value="1"/>
</dbReference>
<accession>F0WMK6</accession>
<dbReference type="GO" id="GO:0043328">
    <property type="term" value="P:protein transport to vacuole involved in ubiquitin-dependent protein catabolic process via the multivesicular body sorting pathway"/>
    <property type="evidence" value="ECO:0007669"/>
    <property type="project" value="InterPro"/>
</dbReference>
<name>F0WMK6_9STRA</name>
<dbReference type="GO" id="GO:0016020">
    <property type="term" value="C:membrane"/>
    <property type="evidence" value="ECO:0007669"/>
    <property type="project" value="UniProtKB-SubCell"/>
</dbReference>
<keyword evidence="2" id="KW-0472">Membrane</keyword>
<evidence type="ECO:0000313" key="4">
    <source>
        <dbReference type="EMBL" id="CCA22538.1"/>
    </source>
</evidence>
<reference evidence="4" key="2">
    <citation type="submission" date="2011-02" db="EMBL/GenBank/DDBJ databases">
        <authorList>
            <person name="MacLean D."/>
        </authorList>
    </citation>
    <scope>NUCLEOTIDE SEQUENCE</scope>
</reference>
<proteinExistence type="predicted"/>
<dbReference type="InterPro" id="IPR008942">
    <property type="entry name" value="ENTH_VHS"/>
</dbReference>
<dbReference type="InterPro" id="IPR002014">
    <property type="entry name" value="VHS_dom"/>
</dbReference>
<dbReference type="SMART" id="SM00288">
    <property type="entry name" value="VHS"/>
    <property type="match status" value="1"/>
</dbReference>
<dbReference type="AlphaFoldDB" id="F0WMK6"/>
<dbReference type="InterPro" id="IPR038425">
    <property type="entry name" value="GAT_sf"/>
</dbReference>
<dbReference type="Pfam" id="PF00790">
    <property type="entry name" value="VHS"/>
    <property type="match status" value="1"/>
</dbReference>
<dbReference type="InterPro" id="IPR044836">
    <property type="entry name" value="TOL_plant"/>
</dbReference>
<evidence type="ECO:0000259" key="3">
    <source>
        <dbReference type="PROSITE" id="PS50179"/>
    </source>
</evidence>
<comment type="subcellular location">
    <subcellularLocation>
        <location evidence="1">Membrane</location>
        <topology evidence="1">Peripheral membrane protein</topology>
    </subcellularLocation>
</comment>
<dbReference type="Gene3D" id="1.20.58.160">
    <property type="match status" value="1"/>
</dbReference>